<evidence type="ECO:0000313" key="1">
    <source>
        <dbReference type="EMBL" id="CUO77259.1"/>
    </source>
</evidence>
<dbReference type="AlphaFoldDB" id="A0A174HWK1"/>
<organism evidence="1 2">
    <name type="scientific">Clostridium disporicum</name>
    <dbReference type="NCBI Taxonomy" id="84024"/>
    <lineage>
        <taxon>Bacteria</taxon>
        <taxon>Bacillati</taxon>
        <taxon>Bacillota</taxon>
        <taxon>Clostridia</taxon>
        <taxon>Eubacteriales</taxon>
        <taxon>Clostridiaceae</taxon>
        <taxon>Clostridium</taxon>
    </lineage>
</organism>
<accession>A0A174HWK1</accession>
<dbReference type="RefSeq" id="WP_055277842.1">
    <property type="nucleotide sequence ID" value="NZ_CYZV01000050.1"/>
</dbReference>
<dbReference type="Proteomes" id="UP000095558">
    <property type="component" value="Unassembled WGS sequence"/>
</dbReference>
<protein>
    <submittedName>
        <fullName evidence="1">Uncharacterized protein</fullName>
    </submittedName>
</protein>
<reference evidence="1 2" key="1">
    <citation type="submission" date="2015-09" db="EMBL/GenBank/DDBJ databases">
        <authorList>
            <consortium name="Pathogen Informatics"/>
        </authorList>
    </citation>
    <scope>NUCLEOTIDE SEQUENCE [LARGE SCALE GENOMIC DNA]</scope>
    <source>
        <strain evidence="1 2">2789STDY5834855</strain>
    </source>
</reference>
<dbReference type="EMBL" id="CYZV01000050">
    <property type="protein sequence ID" value="CUO77259.1"/>
    <property type="molecule type" value="Genomic_DNA"/>
</dbReference>
<proteinExistence type="predicted"/>
<sequence>MININKIMKENVSINMNLDVENRGLWEKGNQLGCDTIALTIPVNEISNDIDIDKLENDLHFGVSNFTINSNEVKFNIFTGETIFFSSLVSIYEYIEHYVSFLCEKLDRFISESFKIEFDFHMSFMED</sequence>
<name>A0A174HWK1_9CLOT</name>
<gene>
    <name evidence="1" type="ORF">ERS852470_03325</name>
</gene>
<evidence type="ECO:0000313" key="2">
    <source>
        <dbReference type="Proteomes" id="UP000095558"/>
    </source>
</evidence>